<keyword evidence="2" id="KW-0687">Ribonucleoprotein</keyword>
<evidence type="ECO:0000259" key="1">
    <source>
        <dbReference type="PROSITE" id="PS51186"/>
    </source>
</evidence>
<keyword evidence="2" id="KW-0689">Ribosomal protein</keyword>
<dbReference type="InterPro" id="IPR016181">
    <property type="entry name" value="Acyl_CoA_acyltransferase"/>
</dbReference>
<evidence type="ECO:0000313" key="2">
    <source>
        <dbReference type="EMBL" id="MBA9084249.1"/>
    </source>
</evidence>
<dbReference type="GO" id="GO:0005840">
    <property type="term" value="C:ribosome"/>
    <property type="evidence" value="ECO:0007669"/>
    <property type="project" value="UniProtKB-KW"/>
</dbReference>
<dbReference type="CDD" id="cd04301">
    <property type="entry name" value="NAT_SF"/>
    <property type="match status" value="1"/>
</dbReference>
<dbReference type="Gene3D" id="3.40.630.30">
    <property type="match status" value="1"/>
</dbReference>
<dbReference type="SUPFAM" id="SSF55729">
    <property type="entry name" value="Acyl-CoA N-acyltransferases (Nat)"/>
    <property type="match status" value="1"/>
</dbReference>
<dbReference type="GO" id="GO:0016747">
    <property type="term" value="F:acyltransferase activity, transferring groups other than amino-acyl groups"/>
    <property type="evidence" value="ECO:0007669"/>
    <property type="project" value="InterPro"/>
</dbReference>
<organism evidence="2 3">
    <name type="scientific">Fontibacillus solani</name>
    <dbReference type="NCBI Taxonomy" id="1572857"/>
    <lineage>
        <taxon>Bacteria</taxon>
        <taxon>Bacillati</taxon>
        <taxon>Bacillota</taxon>
        <taxon>Bacilli</taxon>
        <taxon>Bacillales</taxon>
        <taxon>Paenibacillaceae</taxon>
        <taxon>Fontibacillus</taxon>
    </lineage>
</organism>
<feature type="domain" description="N-acetyltransferase" evidence="1">
    <location>
        <begin position="101"/>
        <end position="249"/>
    </location>
</feature>
<dbReference type="Pfam" id="PF24553">
    <property type="entry name" value="Rv0428c_C"/>
    <property type="match status" value="1"/>
</dbReference>
<dbReference type="EMBL" id="JACJIP010000003">
    <property type="protein sequence ID" value="MBA9084249.1"/>
    <property type="molecule type" value="Genomic_DNA"/>
</dbReference>
<dbReference type="Proteomes" id="UP000567067">
    <property type="component" value="Unassembled WGS sequence"/>
</dbReference>
<reference evidence="2 3" key="1">
    <citation type="submission" date="2020-08" db="EMBL/GenBank/DDBJ databases">
        <title>Genomic Encyclopedia of Type Strains, Phase III (KMG-III): the genomes of soil and plant-associated and newly described type strains.</title>
        <authorList>
            <person name="Whitman W."/>
        </authorList>
    </citation>
    <scope>NUCLEOTIDE SEQUENCE [LARGE SCALE GENOMIC DNA]</scope>
    <source>
        <strain evidence="2 3">CECT 8693</strain>
    </source>
</reference>
<accession>A0A7W3SQI8</accession>
<comment type="caution">
    <text evidence="2">The sequence shown here is derived from an EMBL/GenBank/DDBJ whole genome shotgun (WGS) entry which is preliminary data.</text>
</comment>
<dbReference type="AlphaFoldDB" id="A0A7W3SQI8"/>
<evidence type="ECO:0000313" key="3">
    <source>
        <dbReference type="Proteomes" id="UP000567067"/>
    </source>
</evidence>
<gene>
    <name evidence="2" type="ORF">FHR92_000703</name>
</gene>
<dbReference type="InterPro" id="IPR056935">
    <property type="entry name" value="Rv0428c-like_C"/>
</dbReference>
<sequence>MNNKMIEELSLNNWPALSTLLYDGWVLRFANGYTKRANSINPIHYSTCNLEHKIAECEQIYTLNNLPAIYKITPFIHPVHLDHILENKGYSLIDLSSILTLNLDHIREPSLDSVKINTQRNAEWVDHFCRLNQVEDKNRDTMEQMLSNIKTKKGFISLYYEGKVVACGLGVIEREYIGLYDIITDIEYRNRGFGEQLLLNLLKWGCENGAKYSYLAVVMNNIPALQLYSKIGYLEAYRYWYRVKDTVSC</sequence>
<proteinExistence type="predicted"/>
<protein>
    <submittedName>
        <fullName evidence="2">Ribosomal protein S18 acetylase RimI-like enzyme</fullName>
    </submittedName>
</protein>
<dbReference type="RefSeq" id="WP_182534319.1">
    <property type="nucleotide sequence ID" value="NZ_JACJIP010000003.1"/>
</dbReference>
<keyword evidence="3" id="KW-1185">Reference proteome</keyword>
<name>A0A7W3SQI8_9BACL</name>
<dbReference type="InterPro" id="IPR000182">
    <property type="entry name" value="GNAT_dom"/>
</dbReference>
<dbReference type="PROSITE" id="PS51186">
    <property type="entry name" value="GNAT"/>
    <property type="match status" value="1"/>
</dbReference>